<keyword evidence="6" id="KW-1185">Reference proteome</keyword>
<protein>
    <recommendedName>
        <fullName evidence="4">HTH marR-type domain-containing protein</fullName>
    </recommendedName>
</protein>
<dbReference type="SUPFAM" id="SSF46785">
    <property type="entry name" value="Winged helix' DNA-binding domain"/>
    <property type="match status" value="1"/>
</dbReference>
<dbReference type="PROSITE" id="PS50995">
    <property type="entry name" value="HTH_MARR_2"/>
    <property type="match status" value="1"/>
</dbReference>
<dbReference type="Gene3D" id="1.10.10.10">
    <property type="entry name" value="Winged helix-like DNA-binding domain superfamily/Winged helix DNA-binding domain"/>
    <property type="match status" value="1"/>
</dbReference>
<evidence type="ECO:0000256" key="1">
    <source>
        <dbReference type="ARBA" id="ARBA00023015"/>
    </source>
</evidence>
<organism evidence="5 6">
    <name type="scientific">Paenibacillus cisolokensis</name>
    <dbReference type="NCBI Taxonomy" id="1658519"/>
    <lineage>
        <taxon>Bacteria</taxon>
        <taxon>Bacillati</taxon>
        <taxon>Bacillota</taxon>
        <taxon>Bacilli</taxon>
        <taxon>Bacillales</taxon>
        <taxon>Paenibacillaceae</taxon>
        <taxon>Paenibacillus</taxon>
    </lineage>
</organism>
<proteinExistence type="predicted"/>
<keyword evidence="2" id="KW-0238">DNA-binding</keyword>
<keyword evidence="3" id="KW-0804">Transcription</keyword>
<dbReference type="PANTHER" id="PTHR33164">
    <property type="entry name" value="TRANSCRIPTIONAL REGULATOR, MARR FAMILY"/>
    <property type="match status" value="1"/>
</dbReference>
<comment type="caution">
    <text evidence="5">The sequence shown here is derived from an EMBL/GenBank/DDBJ whole genome shotgun (WGS) entry which is preliminary data.</text>
</comment>
<dbReference type="Proteomes" id="UP000680304">
    <property type="component" value="Unassembled WGS sequence"/>
</dbReference>
<sequence length="120" mass="13851">MPDNAFIVELSNYFRTIVAHLTKEWNKRMVDNLNFTQTKMLSLLDANGPMKASRLAEELCMTSGALTGIADKLIASDHIVRERDENDRRVVYVRITEKGRRALKEVRVRQKETLSLVFKI</sequence>
<keyword evidence="1" id="KW-0805">Transcription regulation</keyword>
<dbReference type="PROSITE" id="PS01117">
    <property type="entry name" value="HTH_MARR_1"/>
    <property type="match status" value="1"/>
</dbReference>
<dbReference type="PANTHER" id="PTHR33164:SF43">
    <property type="entry name" value="HTH-TYPE TRANSCRIPTIONAL REPRESSOR YETL"/>
    <property type="match status" value="1"/>
</dbReference>
<evidence type="ECO:0000256" key="3">
    <source>
        <dbReference type="ARBA" id="ARBA00023163"/>
    </source>
</evidence>
<dbReference type="InterPro" id="IPR000835">
    <property type="entry name" value="HTH_MarR-typ"/>
</dbReference>
<gene>
    <name evidence="5" type="ORF">PACILC2_12410</name>
</gene>
<feature type="domain" description="HTH marR-type" evidence="4">
    <location>
        <begin position="3"/>
        <end position="120"/>
    </location>
</feature>
<evidence type="ECO:0000313" key="6">
    <source>
        <dbReference type="Proteomes" id="UP000680304"/>
    </source>
</evidence>
<evidence type="ECO:0000313" key="5">
    <source>
        <dbReference type="EMBL" id="GIQ62673.1"/>
    </source>
</evidence>
<dbReference type="RefSeq" id="WP_213528016.1">
    <property type="nucleotide sequence ID" value="NZ_BOVJ01000040.1"/>
</dbReference>
<evidence type="ECO:0000256" key="2">
    <source>
        <dbReference type="ARBA" id="ARBA00023125"/>
    </source>
</evidence>
<dbReference type="InterPro" id="IPR036388">
    <property type="entry name" value="WH-like_DNA-bd_sf"/>
</dbReference>
<accession>A0ABQ4N3E6</accession>
<dbReference type="InterPro" id="IPR023187">
    <property type="entry name" value="Tscrpt_reg_MarR-type_CS"/>
</dbReference>
<dbReference type="InterPro" id="IPR036390">
    <property type="entry name" value="WH_DNA-bd_sf"/>
</dbReference>
<reference evidence="5 6" key="1">
    <citation type="submission" date="2021-04" db="EMBL/GenBank/DDBJ databases">
        <title>Draft genome sequence of Paenibacillus cisolokensis, LC2-13A.</title>
        <authorList>
            <person name="Uke A."/>
            <person name="Chhe C."/>
            <person name="Baramee S."/>
            <person name="Kosugi A."/>
        </authorList>
    </citation>
    <scope>NUCLEOTIDE SEQUENCE [LARGE SCALE GENOMIC DNA]</scope>
    <source>
        <strain evidence="5 6">LC2-13A</strain>
    </source>
</reference>
<dbReference type="InterPro" id="IPR039422">
    <property type="entry name" value="MarR/SlyA-like"/>
</dbReference>
<dbReference type="EMBL" id="BOVJ01000040">
    <property type="protein sequence ID" value="GIQ62673.1"/>
    <property type="molecule type" value="Genomic_DNA"/>
</dbReference>
<evidence type="ECO:0000259" key="4">
    <source>
        <dbReference type="PROSITE" id="PS50995"/>
    </source>
</evidence>
<dbReference type="SMART" id="SM00347">
    <property type="entry name" value="HTH_MARR"/>
    <property type="match status" value="1"/>
</dbReference>
<name>A0ABQ4N3E6_9BACL</name>
<dbReference type="Pfam" id="PF01047">
    <property type="entry name" value="MarR"/>
    <property type="match status" value="1"/>
</dbReference>